<gene>
    <name evidence="2" type="ORF">ALGA_0716</name>
</gene>
<reference evidence="2 3" key="1">
    <citation type="journal article" date="2018" name="Mar. Genomics">
        <title>Complete genome sequence of Marinifilaceae bacterium strain SPP2, isolated from the Antarctic marine sediment.</title>
        <authorList>
            <person name="Watanabe M."/>
            <person name="Kojima H."/>
            <person name="Fukui M."/>
        </authorList>
    </citation>
    <scope>NUCLEOTIDE SEQUENCE [LARGE SCALE GENOMIC DNA]</scope>
    <source>
        <strain evidence="2 3">SPP2</strain>
    </source>
</reference>
<keyword evidence="3" id="KW-1185">Reference proteome</keyword>
<proteinExistence type="predicted"/>
<dbReference type="Gene3D" id="3.30.70.1290">
    <property type="entry name" value="Transposase IS200-like"/>
    <property type="match status" value="1"/>
</dbReference>
<dbReference type="GO" id="GO:0006313">
    <property type="term" value="P:DNA transposition"/>
    <property type="evidence" value="ECO:0007669"/>
    <property type="project" value="InterPro"/>
</dbReference>
<sequence length="150" mass="17578">MAQSLSKVYVHITFSTKNRQALIDSKIKNSLFEYIGGICNGLECFPVRVGGYVDHIHILCLLSKKITQIKLLEEVKKQSSKWVKSKGNQYNNFYWQDGYGIFSVNPSEIDLVVDYIENQNEHHSKKSFQDELRGFLKKYNVEFDEKYIWN</sequence>
<evidence type="ECO:0000259" key="1">
    <source>
        <dbReference type="SMART" id="SM01321"/>
    </source>
</evidence>
<dbReference type="GO" id="GO:0003677">
    <property type="term" value="F:DNA binding"/>
    <property type="evidence" value="ECO:0007669"/>
    <property type="project" value="InterPro"/>
</dbReference>
<dbReference type="InterPro" id="IPR036515">
    <property type="entry name" value="Transposase_17_sf"/>
</dbReference>
<dbReference type="SMART" id="SM01321">
    <property type="entry name" value="Y1_Tnp"/>
    <property type="match status" value="1"/>
</dbReference>
<dbReference type="AlphaFoldDB" id="A0A1Y1CFK2"/>
<dbReference type="NCBIfam" id="NF033573">
    <property type="entry name" value="transpos_IS200"/>
    <property type="match status" value="1"/>
</dbReference>
<protein>
    <submittedName>
        <fullName evidence="2">Transposase</fullName>
    </submittedName>
</protein>
<dbReference type="PANTHER" id="PTHR33360">
    <property type="entry name" value="TRANSPOSASE FOR INSERTION SEQUENCE ELEMENT IS200"/>
    <property type="match status" value="1"/>
</dbReference>
<dbReference type="Pfam" id="PF01797">
    <property type="entry name" value="Y1_Tnp"/>
    <property type="match status" value="1"/>
</dbReference>
<evidence type="ECO:0000313" key="2">
    <source>
        <dbReference type="EMBL" id="BAX79105.1"/>
    </source>
</evidence>
<dbReference type="EMBL" id="AP018042">
    <property type="protein sequence ID" value="BAX79105.1"/>
    <property type="molecule type" value="Genomic_DNA"/>
</dbReference>
<dbReference type="KEGG" id="mbas:ALGA_0716"/>
<dbReference type="PANTHER" id="PTHR33360:SF2">
    <property type="entry name" value="TRANSPOSASE FOR INSERTION SEQUENCE ELEMENT IS200"/>
    <property type="match status" value="1"/>
</dbReference>
<accession>A0A1Y1CFK2</accession>
<dbReference type="GO" id="GO:0004803">
    <property type="term" value="F:transposase activity"/>
    <property type="evidence" value="ECO:0007669"/>
    <property type="project" value="InterPro"/>
</dbReference>
<dbReference type="RefSeq" id="WP_096428037.1">
    <property type="nucleotide sequence ID" value="NZ_AP018042.1"/>
</dbReference>
<reference evidence="3" key="2">
    <citation type="journal article" date="2020" name="Antonie Van Leeuwenhoek">
        <title>Labilibaculum antarcticum sp. nov., a novel facultative anaerobic, psychrotorelant bacterium isolated from marine sediment of Antarctica.</title>
        <authorList>
            <person name="Watanabe M."/>
            <person name="Kojima H."/>
            <person name="Fukui M."/>
        </authorList>
    </citation>
    <scope>NUCLEOTIDE SEQUENCE [LARGE SCALE GENOMIC DNA]</scope>
    <source>
        <strain evidence="3">SPP2</strain>
    </source>
</reference>
<dbReference type="SUPFAM" id="SSF143422">
    <property type="entry name" value="Transposase IS200-like"/>
    <property type="match status" value="1"/>
</dbReference>
<dbReference type="Proteomes" id="UP000218267">
    <property type="component" value="Chromosome"/>
</dbReference>
<organism evidence="2 3">
    <name type="scientific">Labilibaculum antarcticum</name>
    <dbReference type="NCBI Taxonomy" id="1717717"/>
    <lineage>
        <taxon>Bacteria</taxon>
        <taxon>Pseudomonadati</taxon>
        <taxon>Bacteroidota</taxon>
        <taxon>Bacteroidia</taxon>
        <taxon>Marinilabiliales</taxon>
        <taxon>Marinifilaceae</taxon>
        <taxon>Labilibaculum</taxon>
    </lineage>
</organism>
<feature type="domain" description="Transposase IS200-like" evidence="1">
    <location>
        <begin position="5"/>
        <end position="119"/>
    </location>
</feature>
<dbReference type="OrthoDB" id="9797997at2"/>
<name>A0A1Y1CFK2_9BACT</name>
<evidence type="ECO:0000313" key="3">
    <source>
        <dbReference type="Proteomes" id="UP000218267"/>
    </source>
</evidence>
<dbReference type="InterPro" id="IPR002686">
    <property type="entry name" value="Transposase_17"/>
</dbReference>